<keyword evidence="3" id="KW-1185">Reference proteome</keyword>
<evidence type="ECO:0000313" key="2">
    <source>
        <dbReference type="EMBL" id="MBB6057042.1"/>
    </source>
</evidence>
<protein>
    <recommendedName>
        <fullName evidence="1">Protein Smg homolog</fullName>
    </recommendedName>
</protein>
<dbReference type="InterPro" id="IPR007456">
    <property type="entry name" value="Smg"/>
</dbReference>
<dbReference type="PANTHER" id="PTHR38692">
    <property type="entry name" value="PROTEIN SMG"/>
    <property type="match status" value="1"/>
</dbReference>
<comment type="caution">
    <text evidence="2">The sequence shown here is derived from an EMBL/GenBank/DDBJ whole genome shotgun (WGS) entry which is preliminary data.</text>
</comment>
<dbReference type="NCBIfam" id="NF002897">
    <property type="entry name" value="PRK03430.1"/>
    <property type="match status" value="1"/>
</dbReference>
<dbReference type="Proteomes" id="UP000585721">
    <property type="component" value="Unassembled WGS sequence"/>
</dbReference>
<dbReference type="PANTHER" id="PTHR38692:SF1">
    <property type="entry name" value="PROTEIN SMG"/>
    <property type="match status" value="1"/>
</dbReference>
<dbReference type="HAMAP" id="MF_00598">
    <property type="entry name" value="Smg"/>
    <property type="match status" value="1"/>
</dbReference>
<dbReference type="EMBL" id="JACHGR010000011">
    <property type="protein sequence ID" value="MBB6057042.1"/>
    <property type="molecule type" value="Genomic_DNA"/>
</dbReference>
<accession>A0A841GR18</accession>
<sequence length="157" mass="18203">MFDVLMYLFETYVQSELDFMVDQDALTDELTRAGFQKPEIYKALSWLEHLAALHDSDEAPGYISCASDSFRIYASEEMLKLSTECRGFLLFLEQIRVLNCETREIVIERLMELDSPEIELDDLKWVVMMVLFNLPGGENACHQMEELMSESEPLTLQ</sequence>
<proteinExistence type="inferred from homology"/>
<comment type="similarity">
    <text evidence="1">Belongs to the Smg family.</text>
</comment>
<reference evidence="2 3" key="1">
    <citation type="submission" date="2020-08" db="EMBL/GenBank/DDBJ databases">
        <title>Genomic Encyclopedia of Type Strains, Phase IV (KMG-IV): sequencing the most valuable type-strain genomes for metagenomic binning, comparative biology and taxonomic classification.</title>
        <authorList>
            <person name="Goeker M."/>
        </authorList>
    </citation>
    <scope>NUCLEOTIDE SEQUENCE [LARGE SCALE GENOMIC DNA]</scope>
    <source>
        <strain evidence="2 3">DSM 22975</strain>
    </source>
</reference>
<gene>
    <name evidence="1" type="primary">smg</name>
    <name evidence="2" type="ORF">HNR75_002989</name>
</gene>
<name>A0A841GR18_9GAMM</name>
<dbReference type="Pfam" id="PF04361">
    <property type="entry name" value="DUF494"/>
    <property type="match status" value="1"/>
</dbReference>
<organism evidence="2 3">
    <name type="scientific">Tolumonas osonensis</name>
    <dbReference type="NCBI Taxonomy" id="675874"/>
    <lineage>
        <taxon>Bacteria</taxon>
        <taxon>Pseudomonadati</taxon>
        <taxon>Pseudomonadota</taxon>
        <taxon>Gammaproteobacteria</taxon>
        <taxon>Aeromonadales</taxon>
        <taxon>Aeromonadaceae</taxon>
        <taxon>Tolumonas</taxon>
    </lineage>
</organism>
<dbReference type="RefSeq" id="WP_188027743.1">
    <property type="nucleotide sequence ID" value="NZ_JACHGR010000011.1"/>
</dbReference>
<evidence type="ECO:0000313" key="3">
    <source>
        <dbReference type="Proteomes" id="UP000585721"/>
    </source>
</evidence>
<evidence type="ECO:0000256" key="1">
    <source>
        <dbReference type="HAMAP-Rule" id="MF_00598"/>
    </source>
</evidence>
<dbReference type="AlphaFoldDB" id="A0A841GR18"/>